<evidence type="ECO:0000256" key="1">
    <source>
        <dbReference type="SAM" id="MobiDB-lite"/>
    </source>
</evidence>
<keyword evidence="3" id="KW-1185">Reference proteome</keyword>
<gene>
    <name evidence="2" type="ORF">SAMN06265374_2825</name>
</gene>
<organism evidence="2 3">
    <name type="scientific">Roseibium denhamense</name>
    <dbReference type="NCBI Taxonomy" id="76305"/>
    <lineage>
        <taxon>Bacteria</taxon>
        <taxon>Pseudomonadati</taxon>
        <taxon>Pseudomonadota</taxon>
        <taxon>Alphaproteobacteria</taxon>
        <taxon>Hyphomicrobiales</taxon>
        <taxon>Stappiaceae</taxon>
        <taxon>Roseibium</taxon>
    </lineage>
</organism>
<accession>A0ABY1P5G6</accession>
<name>A0ABY1P5G6_9HYPH</name>
<dbReference type="EMBL" id="FXTT01000003">
    <property type="protein sequence ID" value="SMP26896.1"/>
    <property type="molecule type" value="Genomic_DNA"/>
</dbReference>
<protein>
    <submittedName>
        <fullName evidence="2">Uncharacterized protein</fullName>
    </submittedName>
</protein>
<sequence>MDPRVKPEDDGARGEVLPNLHRLPSSSPRRGNVWGPTHDFTCRKTQRIRLDLWERVYPGSPLRCVRDDKGGAAQGR</sequence>
<comment type="caution">
    <text evidence="2">The sequence shown here is derived from an EMBL/GenBank/DDBJ whole genome shotgun (WGS) entry which is preliminary data.</text>
</comment>
<evidence type="ECO:0000313" key="3">
    <source>
        <dbReference type="Proteomes" id="UP001157914"/>
    </source>
</evidence>
<feature type="compositionally biased region" description="Basic and acidic residues" evidence="1">
    <location>
        <begin position="1"/>
        <end position="13"/>
    </location>
</feature>
<dbReference type="Proteomes" id="UP001157914">
    <property type="component" value="Unassembled WGS sequence"/>
</dbReference>
<feature type="region of interest" description="Disordered" evidence="1">
    <location>
        <begin position="1"/>
        <end position="35"/>
    </location>
</feature>
<proteinExistence type="predicted"/>
<evidence type="ECO:0000313" key="2">
    <source>
        <dbReference type="EMBL" id="SMP26896.1"/>
    </source>
</evidence>
<reference evidence="2 3" key="1">
    <citation type="submission" date="2017-05" db="EMBL/GenBank/DDBJ databases">
        <authorList>
            <person name="Varghese N."/>
            <person name="Submissions S."/>
        </authorList>
    </citation>
    <scope>NUCLEOTIDE SEQUENCE [LARGE SCALE GENOMIC DNA]</scope>
    <source>
        <strain evidence="2 3">DSM 15949</strain>
    </source>
</reference>